<dbReference type="Proteomes" id="UP000193010">
    <property type="component" value="Unassembled WGS sequence"/>
</dbReference>
<keyword evidence="2" id="KW-1185">Reference proteome</keyword>
<reference evidence="1 2" key="1">
    <citation type="submission" date="2016-01" db="EMBL/GenBank/DDBJ databases">
        <title>The new phylogeny of the genus Mycobacterium.</title>
        <authorList>
            <person name="Tarcisio F."/>
            <person name="Conor M."/>
            <person name="Antonella G."/>
            <person name="Elisabetta G."/>
            <person name="Giulia F.S."/>
            <person name="Sara T."/>
            <person name="Anna F."/>
            <person name="Clotilde B."/>
            <person name="Roberto B."/>
            <person name="Veronica D.S."/>
            <person name="Fabio R."/>
            <person name="Monica P."/>
            <person name="Olivier J."/>
            <person name="Enrico T."/>
            <person name="Nicola S."/>
        </authorList>
    </citation>
    <scope>NUCLEOTIDE SEQUENCE [LARGE SCALE GENOMIC DNA]</scope>
    <source>
        <strain evidence="1 2">DSM 44852</strain>
    </source>
</reference>
<proteinExistence type="predicted"/>
<dbReference type="OrthoDB" id="3785441at2"/>
<dbReference type="AlphaFoldDB" id="A0A1X1TW50"/>
<dbReference type="RefSeq" id="WP_085225495.1">
    <property type="nucleotide sequence ID" value="NZ_AP022576.1"/>
</dbReference>
<dbReference type="InterPro" id="IPR046036">
    <property type="entry name" value="DUF5994"/>
</dbReference>
<accession>A0A1X1TW50</accession>
<dbReference type="STRING" id="292462.AWC05_03720"/>
<sequence>MVAHVSSSPASPTRLTLCDRDLSQAAVDAVWWPKSLDLSVELLDLVTVFNLWLGRVRRVVYDPTAWLPAPSRVLRRNEMVSLDPYRMVFSDTIYLKGARSRDAVLFVLSPSSSADEVKQLLDEVAASAQPMNASVLRQMVRQRAPDSGRALEPAPAIGCGVDWTPGR</sequence>
<name>A0A1X1TW50_MYCFL</name>
<organism evidence="1 2">
    <name type="scientific">Mycobacterium florentinum</name>
    <dbReference type="NCBI Taxonomy" id="292462"/>
    <lineage>
        <taxon>Bacteria</taxon>
        <taxon>Bacillati</taxon>
        <taxon>Actinomycetota</taxon>
        <taxon>Actinomycetes</taxon>
        <taxon>Mycobacteriales</taxon>
        <taxon>Mycobacteriaceae</taxon>
        <taxon>Mycobacterium</taxon>
        <taxon>Mycobacterium simiae complex</taxon>
    </lineage>
</organism>
<protein>
    <submittedName>
        <fullName evidence="1">Uncharacterized protein</fullName>
    </submittedName>
</protein>
<dbReference type="Pfam" id="PF19457">
    <property type="entry name" value="DUF5994"/>
    <property type="match status" value="1"/>
</dbReference>
<evidence type="ECO:0000313" key="1">
    <source>
        <dbReference type="EMBL" id="ORV48812.1"/>
    </source>
</evidence>
<gene>
    <name evidence="1" type="ORF">AWC05_03720</name>
</gene>
<dbReference type="EMBL" id="LQOV01000033">
    <property type="protein sequence ID" value="ORV48812.1"/>
    <property type="molecule type" value="Genomic_DNA"/>
</dbReference>
<evidence type="ECO:0000313" key="2">
    <source>
        <dbReference type="Proteomes" id="UP000193010"/>
    </source>
</evidence>
<comment type="caution">
    <text evidence="1">The sequence shown here is derived from an EMBL/GenBank/DDBJ whole genome shotgun (WGS) entry which is preliminary data.</text>
</comment>